<feature type="domain" description="Protein kinase" evidence="4">
    <location>
        <begin position="1"/>
        <end position="91"/>
    </location>
</feature>
<dbReference type="InterPro" id="IPR008271">
    <property type="entry name" value="Ser/Thr_kinase_AS"/>
</dbReference>
<dbReference type="PANTHER" id="PTHR47989:SF27">
    <property type="entry name" value="PROTEIN KINASE DOMAIN-CONTAINING PROTEIN"/>
    <property type="match status" value="1"/>
</dbReference>
<evidence type="ECO:0000256" key="2">
    <source>
        <dbReference type="ARBA" id="ARBA00022741"/>
    </source>
</evidence>
<sequence length="91" mass="10537">MNRGLEYLYEHCHPAVIHRDMKSSNILLEANFNAKLILGRKPVEKLALAHRMCTKSSNFYLLRGLSEEDSLSLFVKLAFKEGEEKKYPQLL</sequence>
<dbReference type="PANTHER" id="PTHR47989">
    <property type="entry name" value="OS01G0750732 PROTEIN"/>
    <property type="match status" value="1"/>
</dbReference>
<dbReference type="AlphaFoldDB" id="A0AAN9XLJ3"/>
<evidence type="ECO:0000313" key="5">
    <source>
        <dbReference type="EMBL" id="KAK7396779.1"/>
    </source>
</evidence>
<dbReference type="PROSITE" id="PS50011">
    <property type="entry name" value="PROTEIN_KINASE_DOM"/>
    <property type="match status" value="1"/>
</dbReference>
<gene>
    <name evidence="5" type="ORF">VNO78_17937</name>
</gene>
<keyword evidence="6" id="KW-1185">Reference proteome</keyword>
<evidence type="ECO:0000259" key="4">
    <source>
        <dbReference type="PROSITE" id="PS50011"/>
    </source>
</evidence>
<keyword evidence="1" id="KW-0723">Serine/threonine-protein kinase</keyword>
<keyword evidence="1" id="KW-0808">Transferase</keyword>
<dbReference type="Gene3D" id="1.10.510.10">
    <property type="entry name" value="Transferase(Phosphotransferase) domain 1"/>
    <property type="match status" value="1"/>
</dbReference>
<dbReference type="EMBL" id="JAYMYS010000004">
    <property type="protein sequence ID" value="KAK7396779.1"/>
    <property type="molecule type" value="Genomic_DNA"/>
</dbReference>
<dbReference type="SUPFAM" id="SSF56112">
    <property type="entry name" value="Protein kinase-like (PK-like)"/>
    <property type="match status" value="1"/>
</dbReference>
<dbReference type="Proteomes" id="UP001386955">
    <property type="component" value="Unassembled WGS sequence"/>
</dbReference>
<evidence type="ECO:0000256" key="1">
    <source>
        <dbReference type="ARBA" id="ARBA00022527"/>
    </source>
</evidence>
<dbReference type="PROSITE" id="PS00108">
    <property type="entry name" value="PROTEIN_KINASE_ST"/>
    <property type="match status" value="1"/>
</dbReference>
<accession>A0AAN9XLJ3</accession>
<evidence type="ECO:0000313" key="6">
    <source>
        <dbReference type="Proteomes" id="UP001386955"/>
    </source>
</evidence>
<reference evidence="5 6" key="1">
    <citation type="submission" date="2024-01" db="EMBL/GenBank/DDBJ databases">
        <title>The genomes of 5 underutilized Papilionoideae crops provide insights into root nodulation and disease resistanc.</title>
        <authorList>
            <person name="Jiang F."/>
        </authorList>
    </citation>
    <scope>NUCLEOTIDE SEQUENCE [LARGE SCALE GENOMIC DNA]</scope>
    <source>
        <strain evidence="5">DUOXIRENSHENG_FW03</strain>
        <tissue evidence="5">Leaves</tissue>
    </source>
</reference>
<dbReference type="InterPro" id="IPR011009">
    <property type="entry name" value="Kinase-like_dom_sf"/>
</dbReference>
<name>A0AAN9XLJ3_PSOTE</name>
<dbReference type="InterPro" id="IPR000719">
    <property type="entry name" value="Prot_kinase_dom"/>
</dbReference>
<dbReference type="GO" id="GO:0005524">
    <property type="term" value="F:ATP binding"/>
    <property type="evidence" value="ECO:0007669"/>
    <property type="project" value="UniProtKB-KW"/>
</dbReference>
<keyword evidence="1" id="KW-0418">Kinase</keyword>
<proteinExistence type="predicted"/>
<protein>
    <recommendedName>
        <fullName evidence="4">Protein kinase domain-containing protein</fullName>
    </recommendedName>
</protein>
<comment type="caution">
    <text evidence="5">The sequence shown here is derived from an EMBL/GenBank/DDBJ whole genome shotgun (WGS) entry which is preliminary data.</text>
</comment>
<keyword evidence="3" id="KW-0067">ATP-binding</keyword>
<dbReference type="GO" id="GO:0004674">
    <property type="term" value="F:protein serine/threonine kinase activity"/>
    <property type="evidence" value="ECO:0007669"/>
    <property type="project" value="UniProtKB-KW"/>
</dbReference>
<evidence type="ECO:0000256" key="3">
    <source>
        <dbReference type="ARBA" id="ARBA00022840"/>
    </source>
</evidence>
<keyword evidence="2" id="KW-0547">Nucleotide-binding</keyword>
<organism evidence="5 6">
    <name type="scientific">Psophocarpus tetragonolobus</name>
    <name type="common">Winged bean</name>
    <name type="synonym">Dolichos tetragonolobus</name>
    <dbReference type="NCBI Taxonomy" id="3891"/>
    <lineage>
        <taxon>Eukaryota</taxon>
        <taxon>Viridiplantae</taxon>
        <taxon>Streptophyta</taxon>
        <taxon>Embryophyta</taxon>
        <taxon>Tracheophyta</taxon>
        <taxon>Spermatophyta</taxon>
        <taxon>Magnoliopsida</taxon>
        <taxon>eudicotyledons</taxon>
        <taxon>Gunneridae</taxon>
        <taxon>Pentapetalae</taxon>
        <taxon>rosids</taxon>
        <taxon>fabids</taxon>
        <taxon>Fabales</taxon>
        <taxon>Fabaceae</taxon>
        <taxon>Papilionoideae</taxon>
        <taxon>50 kb inversion clade</taxon>
        <taxon>NPAAA clade</taxon>
        <taxon>indigoferoid/millettioid clade</taxon>
        <taxon>Phaseoleae</taxon>
        <taxon>Psophocarpus</taxon>
    </lineage>
</organism>